<keyword evidence="1" id="KW-0732">Signal</keyword>
<name>A0ABT4DW04_9BACL</name>
<dbReference type="Proteomes" id="UP001207626">
    <property type="component" value="Unassembled WGS sequence"/>
</dbReference>
<accession>A0ABT4DW04</accession>
<feature type="chain" id="PRO_5045485572" evidence="1">
    <location>
        <begin position="20"/>
        <end position="46"/>
    </location>
</feature>
<dbReference type="RefSeq" id="WP_206096909.1">
    <property type="nucleotide sequence ID" value="NZ_JAFFHZ010000001.1"/>
</dbReference>
<sequence>MKGIRIHLSILAVAVLLFAAPVTTNEEGKTGQAVMFTGGEPSWQVR</sequence>
<proteinExistence type="predicted"/>
<reference evidence="2 3" key="1">
    <citation type="submission" date="2022-05" db="EMBL/GenBank/DDBJ databases">
        <title>Genome Sequencing of Bee-Associated Microbes.</title>
        <authorList>
            <person name="Dunlap C."/>
        </authorList>
    </citation>
    <scope>NUCLEOTIDE SEQUENCE [LARGE SCALE GENOMIC DNA]</scope>
    <source>
        <strain evidence="2 3">NRRL NRS-1438</strain>
    </source>
</reference>
<organism evidence="2 3">
    <name type="scientific">Paenibacillus apiarius</name>
    <dbReference type="NCBI Taxonomy" id="46240"/>
    <lineage>
        <taxon>Bacteria</taxon>
        <taxon>Bacillati</taxon>
        <taxon>Bacillota</taxon>
        <taxon>Bacilli</taxon>
        <taxon>Bacillales</taxon>
        <taxon>Paenibacillaceae</taxon>
        <taxon>Paenibacillus</taxon>
    </lineage>
</organism>
<keyword evidence="3" id="KW-1185">Reference proteome</keyword>
<comment type="caution">
    <text evidence="2">The sequence shown here is derived from an EMBL/GenBank/DDBJ whole genome shotgun (WGS) entry which is preliminary data.</text>
</comment>
<feature type="signal peptide" evidence="1">
    <location>
        <begin position="1"/>
        <end position="19"/>
    </location>
</feature>
<dbReference type="EMBL" id="JAMDLW010000023">
    <property type="protein sequence ID" value="MCY9521524.1"/>
    <property type="molecule type" value="Genomic_DNA"/>
</dbReference>
<evidence type="ECO:0000256" key="1">
    <source>
        <dbReference type="SAM" id="SignalP"/>
    </source>
</evidence>
<evidence type="ECO:0000313" key="2">
    <source>
        <dbReference type="EMBL" id="MCY9521524.1"/>
    </source>
</evidence>
<gene>
    <name evidence="2" type="ORF">M5X09_17930</name>
</gene>
<evidence type="ECO:0000313" key="3">
    <source>
        <dbReference type="Proteomes" id="UP001207626"/>
    </source>
</evidence>
<dbReference type="GeneID" id="77004876"/>
<protein>
    <submittedName>
        <fullName evidence="2">Uncharacterized protein</fullName>
    </submittedName>
</protein>